<dbReference type="PANTHER" id="PTHR42715:SF10">
    <property type="entry name" value="BETA-GLUCOSIDASE"/>
    <property type="match status" value="1"/>
</dbReference>
<dbReference type="InterPro" id="IPR001764">
    <property type="entry name" value="Glyco_hydro_3_N"/>
</dbReference>
<dbReference type="InterPro" id="IPR019800">
    <property type="entry name" value="Glyco_hydro_3_AS"/>
</dbReference>
<dbReference type="InterPro" id="IPR026891">
    <property type="entry name" value="Fn3-like"/>
</dbReference>
<dbReference type="InterPro" id="IPR036881">
    <property type="entry name" value="Glyco_hydro_3_C_sf"/>
</dbReference>
<dbReference type="Pfam" id="PF00933">
    <property type="entry name" value="Glyco_hydro_3"/>
    <property type="match status" value="1"/>
</dbReference>
<dbReference type="SUPFAM" id="SSF51445">
    <property type="entry name" value="(Trans)glycosidases"/>
    <property type="match status" value="1"/>
</dbReference>
<evidence type="ECO:0000256" key="1">
    <source>
        <dbReference type="ARBA" id="ARBA00005336"/>
    </source>
</evidence>
<comment type="caution">
    <text evidence="6">The sequence shown here is derived from an EMBL/GenBank/DDBJ whole genome shotgun (WGS) entry which is preliminary data.</text>
</comment>
<dbReference type="Gene3D" id="2.60.40.10">
    <property type="entry name" value="Immunoglobulins"/>
    <property type="match status" value="1"/>
</dbReference>
<dbReference type="SUPFAM" id="SSF52279">
    <property type="entry name" value="Beta-D-glucan exohydrolase, C-terminal domain"/>
    <property type="match status" value="1"/>
</dbReference>
<keyword evidence="2 4" id="KW-0378">Hydrolase</keyword>
<reference evidence="6 7" key="1">
    <citation type="submission" date="2016-01" db="EMBL/GenBank/DDBJ databases">
        <title>Investigation of taxonomic status of Bacillus aminovorans.</title>
        <authorList>
            <person name="Verma A."/>
            <person name="Pal Y."/>
            <person name="Krishnamurthi S."/>
        </authorList>
    </citation>
    <scope>NUCLEOTIDE SEQUENCE [LARGE SCALE GENOMIC DNA]</scope>
    <source>
        <strain evidence="6 7">DSM 4337</strain>
    </source>
</reference>
<sequence>MMEIDEIYSTLTLEEKVSLLFGKGMWEIAGIRDIPDVIMVDGPHGVRKPIDIHTTGIFEGNNAATAFPILGALSSTWNVDLAYQVGETLANECHHYGVHVLLAPGVNIKRTPLGGRNFEYLSEDPILAGEIASAYINGLQENGIGTSLKHYAANNSEFERMTISSEVDERTLREIYLTAFEIAVKKSNPWLVMTSYNKVNGYRSEENPLLMNQILRSEWNYNGVTISDWGAVTNRLKGLQATLDIEMPGPSLSRQKQLVEQIRNSEVDEAVVEASVKRILELVVKAIEGKKFAKDTYDFDQHHLIAKQVAVEGTVLLKNDNDVLPIKKEKTKSVLVIGQHAINPRIGGKGGSAMVTPYSLDIPLEKMKEIAGDDITIHYVSGYDDFDPSKNERNQKEAIALAKQVDKVIIFAGIPEELEEAEGFDKEVTKLPESQINLILSVVQEQPNMTVVLSNGSPLTMTGWIDQVPALVEGWFAGQAGGSAIADILFGLANPSGKLSETFPEHMAHNPAHLTSPGENGKVHYHEGVFVGYRYYDKKNIKPLFPFGHGLSYTEFTYESIQVNKKAINDTETVEVSVTVRNSGAMAGMEVVQLYVHDYESSVIRPLKELKKFEKVHLQSGEAKQITFTLAKRDFAFYDMASQGWRVETGLFDLLVGRSVSDIRLSTTIHVTSTEVKKPVFTQKSLTKEWLQDENGKKIIMEFFAQLSDELNVKDKYTLSFLKECPIPAVISLFGQKWMDTNDAGAALDQLIAQVNHENKTSEGGL</sequence>
<dbReference type="PRINTS" id="PR00133">
    <property type="entry name" value="GLHYDRLASE3"/>
</dbReference>
<keyword evidence="3" id="KW-0119">Carbohydrate metabolism</keyword>
<evidence type="ECO:0000256" key="4">
    <source>
        <dbReference type="RuleBase" id="RU361161"/>
    </source>
</evidence>
<dbReference type="InterPro" id="IPR036962">
    <property type="entry name" value="Glyco_hydro_3_N_sf"/>
</dbReference>
<comment type="similarity">
    <text evidence="1 4">Belongs to the glycosyl hydrolase 3 family.</text>
</comment>
<evidence type="ECO:0000259" key="5">
    <source>
        <dbReference type="SMART" id="SM01217"/>
    </source>
</evidence>
<keyword evidence="4" id="KW-0326">Glycosidase</keyword>
<dbReference type="RefSeq" id="WP_018393658.1">
    <property type="nucleotide sequence ID" value="NZ_LQWZ01000023.1"/>
</dbReference>
<dbReference type="Pfam" id="PF14310">
    <property type="entry name" value="Fn3-like"/>
    <property type="match status" value="1"/>
</dbReference>
<organism evidence="6 7">
    <name type="scientific">Domibacillus aminovorans</name>
    <dbReference type="NCBI Taxonomy" id="29332"/>
    <lineage>
        <taxon>Bacteria</taxon>
        <taxon>Bacillati</taxon>
        <taxon>Bacillota</taxon>
        <taxon>Bacilli</taxon>
        <taxon>Bacillales</taxon>
        <taxon>Bacillaceae</taxon>
        <taxon>Domibacillus</taxon>
    </lineage>
</organism>
<accession>A0A177KR01</accession>
<dbReference type="EMBL" id="LQWZ01000023">
    <property type="protein sequence ID" value="OAH55778.1"/>
    <property type="molecule type" value="Genomic_DNA"/>
</dbReference>
<dbReference type="Pfam" id="PF01915">
    <property type="entry name" value="Glyco_hydro_3_C"/>
    <property type="match status" value="1"/>
</dbReference>
<dbReference type="Gene3D" id="3.40.50.1700">
    <property type="entry name" value="Glycoside hydrolase family 3 C-terminal domain"/>
    <property type="match status" value="1"/>
</dbReference>
<dbReference type="AlphaFoldDB" id="A0A177KR01"/>
<dbReference type="SMART" id="SM01217">
    <property type="entry name" value="Fn3_like"/>
    <property type="match status" value="1"/>
</dbReference>
<evidence type="ECO:0000313" key="7">
    <source>
        <dbReference type="Proteomes" id="UP000077271"/>
    </source>
</evidence>
<dbReference type="GO" id="GO:0005975">
    <property type="term" value="P:carbohydrate metabolic process"/>
    <property type="evidence" value="ECO:0007669"/>
    <property type="project" value="InterPro"/>
</dbReference>
<dbReference type="GO" id="GO:0008422">
    <property type="term" value="F:beta-glucosidase activity"/>
    <property type="evidence" value="ECO:0007669"/>
    <property type="project" value="UniProtKB-ARBA"/>
</dbReference>
<dbReference type="InterPro" id="IPR017853">
    <property type="entry name" value="GH"/>
</dbReference>
<feature type="domain" description="Fibronectin type III-like" evidence="5">
    <location>
        <begin position="590"/>
        <end position="660"/>
    </location>
</feature>
<dbReference type="Proteomes" id="UP000077271">
    <property type="component" value="Unassembled WGS sequence"/>
</dbReference>
<dbReference type="PROSITE" id="PS00775">
    <property type="entry name" value="GLYCOSYL_HYDROL_F3"/>
    <property type="match status" value="1"/>
</dbReference>
<dbReference type="FunFam" id="2.60.40.10:FF:000495">
    <property type="entry name" value="Periplasmic beta-glucosidase"/>
    <property type="match status" value="1"/>
</dbReference>
<evidence type="ECO:0000256" key="2">
    <source>
        <dbReference type="ARBA" id="ARBA00022801"/>
    </source>
</evidence>
<dbReference type="Gene3D" id="3.20.20.300">
    <property type="entry name" value="Glycoside hydrolase, family 3, N-terminal domain"/>
    <property type="match status" value="1"/>
</dbReference>
<dbReference type="InterPro" id="IPR002772">
    <property type="entry name" value="Glyco_hydro_3_C"/>
</dbReference>
<dbReference type="PANTHER" id="PTHR42715">
    <property type="entry name" value="BETA-GLUCOSIDASE"/>
    <property type="match status" value="1"/>
</dbReference>
<dbReference type="OrthoDB" id="9805821at2"/>
<name>A0A177KR01_9BACI</name>
<dbReference type="InterPro" id="IPR050288">
    <property type="entry name" value="Cellulose_deg_GH3"/>
</dbReference>
<protein>
    <recommendedName>
        <fullName evidence="5">Fibronectin type III-like domain-containing protein</fullName>
    </recommendedName>
</protein>
<proteinExistence type="inferred from homology"/>
<evidence type="ECO:0000313" key="6">
    <source>
        <dbReference type="EMBL" id="OAH55778.1"/>
    </source>
</evidence>
<dbReference type="InterPro" id="IPR013783">
    <property type="entry name" value="Ig-like_fold"/>
</dbReference>
<gene>
    <name evidence="6" type="ORF">AWH48_03640</name>
</gene>
<evidence type="ECO:0000256" key="3">
    <source>
        <dbReference type="ARBA" id="ARBA00023277"/>
    </source>
</evidence>